<name>A0ACB8Q8N4_9AGAM</name>
<gene>
    <name evidence="1" type="ORF">K488DRAFT_90258</name>
</gene>
<protein>
    <submittedName>
        <fullName evidence="1">Uncharacterized protein</fullName>
    </submittedName>
</protein>
<accession>A0ACB8Q8N4</accession>
<evidence type="ECO:0000313" key="2">
    <source>
        <dbReference type="Proteomes" id="UP000814128"/>
    </source>
</evidence>
<reference evidence="1" key="1">
    <citation type="submission" date="2021-02" db="EMBL/GenBank/DDBJ databases">
        <authorList>
            <consortium name="DOE Joint Genome Institute"/>
            <person name="Ahrendt S."/>
            <person name="Looney B.P."/>
            <person name="Miyauchi S."/>
            <person name="Morin E."/>
            <person name="Drula E."/>
            <person name="Courty P.E."/>
            <person name="Chicoki N."/>
            <person name="Fauchery L."/>
            <person name="Kohler A."/>
            <person name="Kuo A."/>
            <person name="Labutti K."/>
            <person name="Pangilinan J."/>
            <person name="Lipzen A."/>
            <person name="Riley R."/>
            <person name="Andreopoulos W."/>
            <person name="He G."/>
            <person name="Johnson J."/>
            <person name="Barry K.W."/>
            <person name="Grigoriev I.V."/>
            <person name="Nagy L."/>
            <person name="Hibbett D."/>
            <person name="Henrissat B."/>
            <person name="Matheny P.B."/>
            <person name="Labbe J."/>
            <person name="Martin F."/>
        </authorList>
    </citation>
    <scope>NUCLEOTIDE SEQUENCE</scope>
    <source>
        <strain evidence="1">EC-137</strain>
    </source>
</reference>
<organism evidence="1 2">
    <name type="scientific">Vararia minispora EC-137</name>
    <dbReference type="NCBI Taxonomy" id="1314806"/>
    <lineage>
        <taxon>Eukaryota</taxon>
        <taxon>Fungi</taxon>
        <taxon>Dikarya</taxon>
        <taxon>Basidiomycota</taxon>
        <taxon>Agaricomycotina</taxon>
        <taxon>Agaricomycetes</taxon>
        <taxon>Russulales</taxon>
        <taxon>Lachnocladiaceae</taxon>
        <taxon>Vararia</taxon>
    </lineage>
</organism>
<sequence length="167" mass="19292">MPFSILPPIKLSPPDSPVDEKHSREPIRKKQRRPFRRIYVPSELFVSDASLPLPVTTTLARPRYFHIFHSDFHRSCARSITPPELVVFAFIAFTATLGTMLALSRSYNAVRVATDPRDRLYASMELVLLGFAYALGLAFIYWVQRVSLEKMKAAWRKARERRSERLV</sequence>
<comment type="caution">
    <text evidence="1">The sequence shown here is derived from an EMBL/GenBank/DDBJ whole genome shotgun (WGS) entry which is preliminary data.</text>
</comment>
<dbReference type="EMBL" id="MU273812">
    <property type="protein sequence ID" value="KAI0027963.1"/>
    <property type="molecule type" value="Genomic_DNA"/>
</dbReference>
<evidence type="ECO:0000313" key="1">
    <source>
        <dbReference type="EMBL" id="KAI0027963.1"/>
    </source>
</evidence>
<keyword evidence="2" id="KW-1185">Reference proteome</keyword>
<proteinExistence type="predicted"/>
<dbReference type="Proteomes" id="UP000814128">
    <property type="component" value="Unassembled WGS sequence"/>
</dbReference>
<reference evidence="1" key="2">
    <citation type="journal article" date="2022" name="New Phytol.">
        <title>Evolutionary transition to the ectomycorrhizal habit in the genomes of a hyperdiverse lineage of mushroom-forming fungi.</title>
        <authorList>
            <person name="Looney B."/>
            <person name="Miyauchi S."/>
            <person name="Morin E."/>
            <person name="Drula E."/>
            <person name="Courty P.E."/>
            <person name="Kohler A."/>
            <person name="Kuo A."/>
            <person name="LaButti K."/>
            <person name="Pangilinan J."/>
            <person name="Lipzen A."/>
            <person name="Riley R."/>
            <person name="Andreopoulos W."/>
            <person name="He G."/>
            <person name="Johnson J."/>
            <person name="Nolan M."/>
            <person name="Tritt A."/>
            <person name="Barry K.W."/>
            <person name="Grigoriev I.V."/>
            <person name="Nagy L.G."/>
            <person name="Hibbett D."/>
            <person name="Henrissat B."/>
            <person name="Matheny P.B."/>
            <person name="Labbe J."/>
            <person name="Martin F.M."/>
        </authorList>
    </citation>
    <scope>NUCLEOTIDE SEQUENCE</scope>
    <source>
        <strain evidence="1">EC-137</strain>
    </source>
</reference>